<evidence type="ECO:0000313" key="3">
    <source>
        <dbReference type="Proteomes" id="UP000257451"/>
    </source>
</evidence>
<dbReference type="GO" id="GO:0004016">
    <property type="term" value="F:adenylate cyclase activity"/>
    <property type="evidence" value="ECO:0007669"/>
    <property type="project" value="UniProtKB-ARBA"/>
</dbReference>
<dbReference type="InterPro" id="IPR050471">
    <property type="entry name" value="AB_hydrolase"/>
</dbReference>
<dbReference type="CDD" id="cd07302">
    <property type="entry name" value="CHD"/>
    <property type="match status" value="1"/>
</dbReference>
<gene>
    <name evidence="2" type="primary">bioH</name>
    <name evidence="2" type="ORF">DAVIS_02900</name>
</gene>
<dbReference type="Gene3D" id="3.30.70.1230">
    <property type="entry name" value="Nucleotide cyclase"/>
    <property type="match status" value="1"/>
</dbReference>
<feature type="domain" description="Guanylate cyclase" evidence="1">
    <location>
        <begin position="313"/>
        <end position="420"/>
    </location>
</feature>
<protein>
    <submittedName>
        <fullName evidence="2">Pimeloyl-[acyl-carrier protein] methyl ester esterase</fullName>
        <ecNumber evidence="2">3.1.1.85</ecNumber>
    </submittedName>
</protein>
<dbReference type="Proteomes" id="UP000257451">
    <property type="component" value="Unassembled WGS sequence"/>
</dbReference>
<evidence type="ECO:0000313" key="2">
    <source>
        <dbReference type="EMBL" id="RFZ40355.1"/>
    </source>
</evidence>
<dbReference type="AlphaFoldDB" id="A0A3E2MUW0"/>
<dbReference type="GO" id="GO:0090499">
    <property type="term" value="F:pimelyl-[acyl-carrier protein] methyl ester esterase activity"/>
    <property type="evidence" value="ECO:0007669"/>
    <property type="project" value="UniProtKB-EC"/>
</dbReference>
<name>A0A3E2MUW0_MYCMR</name>
<dbReference type="InterPro" id="IPR001054">
    <property type="entry name" value="A/G_cyclase"/>
</dbReference>
<dbReference type="RefSeq" id="WP_243703224.1">
    <property type="nucleotide sequence ID" value="NZ_BQLA01000005.1"/>
</dbReference>
<accession>A0A3E2MUW0</accession>
<comment type="caution">
    <text evidence="2">The sequence shown here is derived from an EMBL/GenBank/DDBJ whole genome shotgun (WGS) entry which is preliminary data.</text>
</comment>
<dbReference type="InterPro" id="IPR029787">
    <property type="entry name" value="Nucleotide_cyclase"/>
</dbReference>
<dbReference type="EC" id="3.1.1.85" evidence="2"/>
<evidence type="ECO:0000259" key="1">
    <source>
        <dbReference type="PROSITE" id="PS50125"/>
    </source>
</evidence>
<dbReference type="Gene3D" id="3.40.50.1820">
    <property type="entry name" value="alpha/beta hydrolase"/>
    <property type="match status" value="1"/>
</dbReference>
<keyword evidence="2" id="KW-0378">Hydrolase</keyword>
<dbReference type="PANTHER" id="PTHR43433:SF8">
    <property type="entry name" value="BIFUNCTIONAL LIPASE_ADENYLATE CYCLASE LIPJ"/>
    <property type="match status" value="1"/>
</dbReference>
<dbReference type="GO" id="GO:0035556">
    <property type="term" value="P:intracellular signal transduction"/>
    <property type="evidence" value="ECO:0007669"/>
    <property type="project" value="InterPro"/>
</dbReference>
<sequence>MRRALDVDSKIRTSPVASVHAYGMVNVPETRYARDGPLNFAYQIAGAGPDLLFVPHMAFPIDLLWDEPTVAAHLRRLASFSRLVLTDPLGAGSSDKLPIGDRPAMQSWADGLVAVLDAAAIDCASIFAMTGAALPAMLLAASHPERVRSLVLWSPFARFLSAADQPFGLPDAALENYLDSFRDIVGTGLSLDRQAPSWAGDLAKRRWWARGERLAGGPGDWRVMFDIFARTDVRPVLESVQAPTLILRRSGDRDVRSGHAQSIARHIRDARSVEFDGHDSVWFAGDADAVLDEVEQFLTGQRGARPSNRVLSTVLLTDIVESTQRATQLGDAAWTTVLAAHDRIVERHVTAWRGKVVKFTGDGLLATFDGPARAIECACAIRDVVKDLGIQIRAGLHTGEIEMVDGDIHGIAVHVAARIMSLAAPSEVLVSGVMPPLVLGSQIAFDDRGSHELKGVPGTWPIFAVRD</sequence>
<dbReference type="PROSITE" id="PS50125">
    <property type="entry name" value="GUANYLATE_CYCLASE_2"/>
    <property type="match status" value="1"/>
</dbReference>
<reference evidence="2 3" key="1">
    <citation type="journal article" date="2018" name="Sci. Rep.">
        <title>Extensive genomic diversity among Mycobacterium marinum strains revealed by whole genome sequencing.</title>
        <authorList>
            <person name="Das S."/>
            <person name="Pettersson B.M."/>
            <person name="Behra P.R."/>
            <person name="Mallick A."/>
            <person name="Cheramie M."/>
            <person name="Ramesh M."/>
            <person name="Shirreff L."/>
            <person name="DuCote T."/>
            <person name="Dasgupta S."/>
            <person name="Ennis D.G."/>
            <person name="Kirsebom L.A."/>
        </authorList>
    </citation>
    <scope>NUCLEOTIDE SEQUENCE [LARGE SCALE GENOMIC DNA]</scope>
    <source>
        <strain evidence="2 3">Davis1</strain>
    </source>
</reference>
<organism evidence="2 3">
    <name type="scientific">Mycobacterium marinum</name>
    <dbReference type="NCBI Taxonomy" id="1781"/>
    <lineage>
        <taxon>Bacteria</taxon>
        <taxon>Bacillati</taxon>
        <taxon>Actinomycetota</taxon>
        <taxon>Actinomycetes</taxon>
        <taxon>Mycobacteriales</taxon>
        <taxon>Mycobacteriaceae</taxon>
        <taxon>Mycobacterium</taxon>
        <taxon>Mycobacterium ulcerans group</taxon>
    </lineage>
</organism>
<dbReference type="InterPro" id="IPR029058">
    <property type="entry name" value="AB_hydrolase_fold"/>
</dbReference>
<proteinExistence type="predicted"/>
<dbReference type="PANTHER" id="PTHR43433">
    <property type="entry name" value="HYDROLASE, ALPHA/BETA FOLD FAMILY PROTEIN"/>
    <property type="match status" value="1"/>
</dbReference>
<dbReference type="Pfam" id="PF00211">
    <property type="entry name" value="Guanylate_cyc"/>
    <property type="match status" value="1"/>
</dbReference>
<dbReference type="EMBL" id="PEDF01000089">
    <property type="protein sequence ID" value="RFZ40355.1"/>
    <property type="molecule type" value="Genomic_DNA"/>
</dbReference>
<dbReference type="SUPFAM" id="SSF55073">
    <property type="entry name" value="Nucleotide cyclase"/>
    <property type="match status" value="1"/>
</dbReference>
<dbReference type="SUPFAM" id="SSF53474">
    <property type="entry name" value="alpha/beta-Hydrolases"/>
    <property type="match status" value="1"/>
</dbReference>
<dbReference type="GO" id="GO:0009190">
    <property type="term" value="P:cyclic nucleotide biosynthetic process"/>
    <property type="evidence" value="ECO:0007669"/>
    <property type="project" value="InterPro"/>
</dbReference>